<evidence type="ECO:0000313" key="7">
    <source>
        <dbReference type="EMBL" id="KAG9657140.1"/>
    </source>
</evidence>
<reference evidence="7" key="2">
    <citation type="submission" date="2021-08" db="EMBL/GenBank/DDBJ databases">
        <authorList>
            <person name="Gostincar C."/>
            <person name="Sun X."/>
            <person name="Song Z."/>
            <person name="Gunde-Cimerman N."/>
        </authorList>
    </citation>
    <scope>NUCLEOTIDE SEQUENCE</scope>
    <source>
        <strain evidence="7">EXF-9911</strain>
    </source>
</reference>
<dbReference type="SUPFAM" id="SSF69500">
    <property type="entry name" value="DTD-like"/>
    <property type="match status" value="1"/>
</dbReference>
<dbReference type="NCBIfam" id="TIGR00256">
    <property type="entry name" value="D-aminoacyl-tRNA deacylase"/>
    <property type="match status" value="1"/>
</dbReference>
<dbReference type="OrthoDB" id="275783at2759"/>
<comment type="similarity">
    <text evidence="1 6">Belongs to the DTD family.</text>
</comment>
<dbReference type="Gene3D" id="3.50.80.10">
    <property type="entry name" value="D-tyrosyl-tRNA(Tyr) deacylase"/>
    <property type="match status" value="1"/>
</dbReference>
<dbReference type="FunFam" id="3.50.80.10:FF:000001">
    <property type="entry name" value="D-aminoacyl-tRNA deacylase"/>
    <property type="match status" value="1"/>
</dbReference>
<feature type="non-terminal residue" evidence="7">
    <location>
        <position position="195"/>
    </location>
</feature>
<protein>
    <recommendedName>
        <fullName evidence="3 6">D-aminoacyl-tRNA deacylase</fullName>
        <ecNumber evidence="2 6">3.1.1.96</ecNumber>
    </recommendedName>
</protein>
<proteinExistence type="inferred from homology"/>
<dbReference type="Pfam" id="PF02580">
    <property type="entry name" value="Tyr_Deacylase"/>
    <property type="match status" value="1"/>
</dbReference>
<dbReference type="GO" id="GO:0051500">
    <property type="term" value="F:D-tyrosyl-tRNA(Tyr) deacylase activity"/>
    <property type="evidence" value="ECO:0007669"/>
    <property type="project" value="TreeGrafter"/>
</dbReference>
<evidence type="ECO:0000256" key="3">
    <source>
        <dbReference type="ARBA" id="ARBA00020007"/>
    </source>
</evidence>
<dbReference type="PANTHER" id="PTHR10472">
    <property type="entry name" value="D-TYROSYL-TRNA TYR DEACYLASE"/>
    <property type="match status" value="1"/>
</dbReference>
<comment type="subcellular location">
    <subcellularLocation>
        <location evidence="6">Cytoplasm</location>
    </subcellularLocation>
</comment>
<comment type="catalytic activity">
    <reaction evidence="4">
        <text>glycyl-tRNA(Ala) + H2O = tRNA(Ala) + glycine + H(+)</text>
        <dbReference type="Rhea" id="RHEA:53744"/>
        <dbReference type="Rhea" id="RHEA-COMP:9657"/>
        <dbReference type="Rhea" id="RHEA-COMP:13640"/>
        <dbReference type="ChEBI" id="CHEBI:15377"/>
        <dbReference type="ChEBI" id="CHEBI:15378"/>
        <dbReference type="ChEBI" id="CHEBI:57305"/>
        <dbReference type="ChEBI" id="CHEBI:78442"/>
        <dbReference type="ChEBI" id="CHEBI:78522"/>
        <dbReference type="EC" id="3.1.1.96"/>
    </reaction>
</comment>
<dbReference type="AlphaFoldDB" id="A0A9P8DVC1"/>
<evidence type="ECO:0000256" key="2">
    <source>
        <dbReference type="ARBA" id="ARBA00013056"/>
    </source>
</evidence>
<dbReference type="EMBL" id="JAHFXF010002430">
    <property type="protein sequence ID" value="KAG9657140.1"/>
    <property type="molecule type" value="Genomic_DNA"/>
</dbReference>
<organism evidence="7 8">
    <name type="scientific">Aureobasidium melanogenum</name>
    <name type="common">Aureobasidium pullulans var. melanogenum</name>
    <dbReference type="NCBI Taxonomy" id="46634"/>
    <lineage>
        <taxon>Eukaryota</taxon>
        <taxon>Fungi</taxon>
        <taxon>Dikarya</taxon>
        <taxon>Ascomycota</taxon>
        <taxon>Pezizomycotina</taxon>
        <taxon>Dothideomycetes</taxon>
        <taxon>Dothideomycetidae</taxon>
        <taxon>Dothideales</taxon>
        <taxon>Saccotheciaceae</taxon>
        <taxon>Aureobasidium</taxon>
    </lineage>
</organism>
<name>A0A9P8DVC1_AURME</name>
<dbReference type="GO" id="GO:0005737">
    <property type="term" value="C:cytoplasm"/>
    <property type="evidence" value="ECO:0007669"/>
    <property type="project" value="UniProtKB-SubCell"/>
</dbReference>
<evidence type="ECO:0000256" key="6">
    <source>
        <dbReference type="RuleBase" id="RU003470"/>
    </source>
</evidence>
<dbReference type="HAMAP" id="MF_00518">
    <property type="entry name" value="Deacylase_Dtd"/>
    <property type="match status" value="1"/>
</dbReference>
<evidence type="ECO:0000256" key="5">
    <source>
        <dbReference type="ARBA" id="ARBA00048018"/>
    </source>
</evidence>
<evidence type="ECO:0000256" key="1">
    <source>
        <dbReference type="ARBA" id="ARBA00009673"/>
    </source>
</evidence>
<accession>A0A9P8DVC1</accession>
<evidence type="ECO:0000256" key="4">
    <source>
        <dbReference type="ARBA" id="ARBA00047676"/>
    </source>
</evidence>
<sequence length="195" mass="21329">MRTVIQRVKSASVTVDGQLISTIGKGLLVLAAIGKDDTQKEVESMANKILKAKLWDNDEGGKWKWGVKDIEGEVLCVSQFTLLASVKKGNKPDFHKSANGEKAKELYDQFFKKVQALYQADRVKDGVFQAMMDVALVNDGPVGVDYTCEDGAVTIQIDTDPPKMDNPTGFDLPGDPLTHKGKVQTTFELPASLLE</sequence>
<dbReference type="EC" id="3.1.1.96" evidence="2 6"/>
<keyword evidence="6" id="KW-0963">Cytoplasm</keyword>
<dbReference type="GO" id="GO:0000049">
    <property type="term" value="F:tRNA binding"/>
    <property type="evidence" value="ECO:0007669"/>
    <property type="project" value="UniProtKB-KW"/>
</dbReference>
<evidence type="ECO:0000313" key="8">
    <source>
        <dbReference type="Proteomes" id="UP000779574"/>
    </source>
</evidence>
<dbReference type="InterPro" id="IPR023509">
    <property type="entry name" value="DTD-like_sf"/>
</dbReference>
<comment type="catalytic activity">
    <reaction evidence="5">
        <text>a D-aminoacyl-tRNA + H2O = a tRNA + a D-alpha-amino acid + H(+)</text>
        <dbReference type="Rhea" id="RHEA:13953"/>
        <dbReference type="Rhea" id="RHEA-COMP:10123"/>
        <dbReference type="Rhea" id="RHEA-COMP:10124"/>
        <dbReference type="ChEBI" id="CHEBI:15377"/>
        <dbReference type="ChEBI" id="CHEBI:15378"/>
        <dbReference type="ChEBI" id="CHEBI:59871"/>
        <dbReference type="ChEBI" id="CHEBI:78442"/>
        <dbReference type="ChEBI" id="CHEBI:79333"/>
        <dbReference type="EC" id="3.1.1.96"/>
    </reaction>
</comment>
<reference evidence="7" key="1">
    <citation type="journal article" date="2021" name="J Fungi (Basel)">
        <title>Virulence traits and population genomics of the black yeast Aureobasidium melanogenum.</title>
        <authorList>
            <person name="Cernosa A."/>
            <person name="Sun X."/>
            <person name="Gostincar C."/>
            <person name="Fang C."/>
            <person name="Gunde-Cimerman N."/>
            <person name="Song Z."/>
        </authorList>
    </citation>
    <scope>NUCLEOTIDE SEQUENCE</scope>
    <source>
        <strain evidence="7">EXF-9911</strain>
    </source>
</reference>
<dbReference type="InterPro" id="IPR003732">
    <property type="entry name" value="Daa-tRNA_deacyls_DTD"/>
</dbReference>
<comment type="caution">
    <text evidence="7">The sequence shown here is derived from an EMBL/GenBank/DDBJ whole genome shotgun (WGS) entry which is preliminary data.</text>
</comment>
<keyword evidence="6" id="KW-0820">tRNA-binding</keyword>
<dbReference type="PANTHER" id="PTHR10472:SF5">
    <property type="entry name" value="D-AMINOACYL-TRNA DEACYLASE 1"/>
    <property type="match status" value="1"/>
</dbReference>
<dbReference type="Proteomes" id="UP000779574">
    <property type="component" value="Unassembled WGS sequence"/>
</dbReference>
<keyword evidence="6" id="KW-0694">RNA-binding</keyword>
<keyword evidence="6" id="KW-0378">Hydrolase</keyword>
<gene>
    <name evidence="7" type="ORF">KCU76_g20110</name>
</gene>